<dbReference type="Gene3D" id="3.10.450.40">
    <property type="match status" value="1"/>
</dbReference>
<comment type="caution">
    <text evidence="2">The sequence shown here is derived from an EMBL/GenBank/DDBJ whole genome shotgun (WGS) entry which is preliminary data.</text>
</comment>
<feature type="domain" description="PepSY" evidence="1">
    <location>
        <begin position="63"/>
        <end position="109"/>
    </location>
</feature>
<protein>
    <submittedName>
        <fullName evidence="2">PepSY domain-containing protein</fullName>
    </submittedName>
</protein>
<proteinExistence type="predicted"/>
<gene>
    <name evidence="2" type="ORF">ABSH63_11855</name>
</gene>
<evidence type="ECO:0000259" key="1">
    <source>
        <dbReference type="Pfam" id="PF03413"/>
    </source>
</evidence>
<dbReference type="EMBL" id="JBEPIJ010000013">
    <property type="protein sequence ID" value="MES0874697.1"/>
    <property type="molecule type" value="Genomic_DNA"/>
</dbReference>
<organism evidence="2 3">
    <name type="scientific">Sinimarinibacterium thermocellulolyticum</name>
    <dbReference type="NCBI Taxonomy" id="3170016"/>
    <lineage>
        <taxon>Bacteria</taxon>
        <taxon>Pseudomonadati</taxon>
        <taxon>Pseudomonadota</taxon>
        <taxon>Gammaproteobacteria</taxon>
        <taxon>Nevskiales</taxon>
        <taxon>Nevskiaceae</taxon>
        <taxon>Sinimarinibacterium</taxon>
    </lineage>
</organism>
<reference evidence="2 3" key="1">
    <citation type="submission" date="2024-06" db="EMBL/GenBank/DDBJ databases">
        <authorList>
            <person name="Li Z."/>
            <person name="Jiang Y."/>
        </authorList>
    </citation>
    <scope>NUCLEOTIDE SEQUENCE [LARGE SCALE GENOMIC DNA]</scope>
    <source>
        <strain evidence="2 3">HSW-8</strain>
    </source>
</reference>
<evidence type="ECO:0000313" key="2">
    <source>
        <dbReference type="EMBL" id="MES0874697.1"/>
    </source>
</evidence>
<name>A0ABV2ABS9_9GAMM</name>
<dbReference type="Proteomes" id="UP001465331">
    <property type="component" value="Unassembled WGS sequence"/>
</dbReference>
<dbReference type="InterPro" id="IPR025711">
    <property type="entry name" value="PepSY"/>
</dbReference>
<dbReference type="RefSeq" id="WP_352890010.1">
    <property type="nucleotide sequence ID" value="NZ_JBEPIJ010000013.1"/>
</dbReference>
<keyword evidence="3" id="KW-1185">Reference proteome</keyword>
<sequence length="120" mass="13351">MHRCRMLDHMIRPSPRPPLLATCAGALLLPLAAGGDGDHDRLRSALARDELVSMRSIFDWITQRYDGRIVEVELEDDDGLLVYEVDLLTAEGQKIEFEFDARDGALIAVKGRAIPTPRAP</sequence>
<evidence type="ECO:0000313" key="3">
    <source>
        <dbReference type="Proteomes" id="UP001465331"/>
    </source>
</evidence>
<accession>A0ABV2ABS9</accession>
<dbReference type="Pfam" id="PF03413">
    <property type="entry name" value="PepSY"/>
    <property type="match status" value="1"/>
</dbReference>